<dbReference type="PANTHER" id="PTHR16433">
    <property type="entry name" value="DOLICHOL-PHOSPHATE MANNOSYLTRANSFERASE SUBUNIT 3"/>
    <property type="match status" value="1"/>
</dbReference>
<dbReference type="PANTHER" id="PTHR16433:SF0">
    <property type="entry name" value="DOLICHOL-PHOSPHATE MANNOSYLTRANSFERASE SUBUNIT 3"/>
    <property type="match status" value="1"/>
</dbReference>
<accession>A0AAF3E8U6</accession>
<dbReference type="WBParaSite" id="MBELARI_LOCUS10330">
    <property type="protein sequence ID" value="MBELARI_LOCUS10330"/>
    <property type="gene ID" value="MBELARI_LOCUS10330"/>
</dbReference>
<dbReference type="Pfam" id="PF08285">
    <property type="entry name" value="DPM3"/>
    <property type="match status" value="1"/>
</dbReference>
<sequence>MATQFIVFLKYFITFVISWLTLWRFTANMNLPHCLSHVVEYAPIYAVLALGVWAASSVICGVFTFNDCNQAKLELVGEIGEARKHLKQRKVI</sequence>
<evidence type="ECO:0000256" key="5">
    <source>
        <dbReference type="ARBA" id="ARBA00022989"/>
    </source>
</evidence>
<keyword evidence="5 7" id="KW-1133">Transmembrane helix</keyword>
<keyword evidence="3 7" id="KW-0812">Transmembrane</keyword>
<protein>
    <recommendedName>
        <fullName evidence="7">Dolichol-phosphate mannosyltransferase subunit 3</fullName>
    </recommendedName>
</protein>
<feature type="transmembrane region" description="Helical" evidence="7">
    <location>
        <begin position="45"/>
        <end position="65"/>
    </location>
</feature>
<name>A0AAF3E8U6_9BILA</name>
<evidence type="ECO:0000256" key="6">
    <source>
        <dbReference type="ARBA" id="ARBA00023136"/>
    </source>
</evidence>
<dbReference type="GO" id="GO:0033185">
    <property type="term" value="C:dolichol-phosphate-mannose synthase complex"/>
    <property type="evidence" value="ECO:0007669"/>
    <property type="project" value="TreeGrafter"/>
</dbReference>
<evidence type="ECO:0000256" key="4">
    <source>
        <dbReference type="ARBA" id="ARBA00022824"/>
    </source>
</evidence>
<dbReference type="AlphaFoldDB" id="A0AAF3E8U6"/>
<dbReference type="Proteomes" id="UP000887575">
    <property type="component" value="Unassembled WGS sequence"/>
</dbReference>
<evidence type="ECO:0000256" key="3">
    <source>
        <dbReference type="ARBA" id="ARBA00022692"/>
    </source>
</evidence>
<comment type="function">
    <text evidence="7">Stabilizer subunit of the dolichol-phosphate mannose (DPM) synthase complex; tethers catalytic subunit to the ER.</text>
</comment>
<evidence type="ECO:0000313" key="9">
    <source>
        <dbReference type="WBParaSite" id="MBELARI_LOCUS10330"/>
    </source>
</evidence>
<evidence type="ECO:0000256" key="2">
    <source>
        <dbReference type="ARBA" id="ARBA00010430"/>
    </source>
</evidence>
<reference evidence="9" key="1">
    <citation type="submission" date="2024-02" db="UniProtKB">
        <authorList>
            <consortium name="WormBaseParasite"/>
        </authorList>
    </citation>
    <scope>IDENTIFICATION</scope>
</reference>
<keyword evidence="8" id="KW-1185">Reference proteome</keyword>
<evidence type="ECO:0000256" key="1">
    <source>
        <dbReference type="ARBA" id="ARBA00004477"/>
    </source>
</evidence>
<evidence type="ECO:0000313" key="8">
    <source>
        <dbReference type="Proteomes" id="UP000887575"/>
    </source>
</evidence>
<keyword evidence="6 7" id="KW-0472">Membrane</keyword>
<feature type="transmembrane region" description="Helical" evidence="7">
    <location>
        <begin position="7"/>
        <end position="25"/>
    </location>
</feature>
<organism evidence="8 9">
    <name type="scientific">Mesorhabditis belari</name>
    <dbReference type="NCBI Taxonomy" id="2138241"/>
    <lineage>
        <taxon>Eukaryota</taxon>
        <taxon>Metazoa</taxon>
        <taxon>Ecdysozoa</taxon>
        <taxon>Nematoda</taxon>
        <taxon>Chromadorea</taxon>
        <taxon>Rhabditida</taxon>
        <taxon>Rhabditina</taxon>
        <taxon>Rhabditomorpha</taxon>
        <taxon>Rhabditoidea</taxon>
        <taxon>Rhabditidae</taxon>
        <taxon>Mesorhabditinae</taxon>
        <taxon>Mesorhabditis</taxon>
    </lineage>
</organism>
<keyword evidence="4 7" id="KW-0256">Endoplasmic reticulum</keyword>
<evidence type="ECO:0000256" key="7">
    <source>
        <dbReference type="RuleBase" id="RU365085"/>
    </source>
</evidence>
<proteinExistence type="inferred from homology"/>
<dbReference type="GO" id="GO:0005789">
    <property type="term" value="C:endoplasmic reticulum membrane"/>
    <property type="evidence" value="ECO:0007669"/>
    <property type="project" value="UniProtKB-SubCell"/>
</dbReference>
<comment type="subcellular location">
    <subcellularLocation>
        <location evidence="1 7">Endoplasmic reticulum membrane</location>
        <topology evidence="1 7">Multi-pass membrane protein</topology>
    </subcellularLocation>
</comment>
<comment type="subunit">
    <text evidence="7">Component of the dolichol-phosphate mannose (DPM) synthase complex.</text>
</comment>
<comment type="similarity">
    <text evidence="2 7">Belongs to the DPM3 family.</text>
</comment>
<comment type="pathway">
    <text evidence="7">Protein modification; protein glycosylation.</text>
</comment>
<dbReference type="GO" id="GO:0006506">
    <property type="term" value="P:GPI anchor biosynthetic process"/>
    <property type="evidence" value="ECO:0007669"/>
    <property type="project" value="TreeGrafter"/>
</dbReference>
<dbReference type="InterPro" id="IPR013174">
    <property type="entry name" value="DPM3"/>
</dbReference>